<name>A0A445MGT6_ENSVE</name>
<dbReference type="AlphaFoldDB" id="A0A445MGT6"/>
<evidence type="ECO:0000313" key="1">
    <source>
        <dbReference type="EMBL" id="RZR73418.1"/>
    </source>
</evidence>
<protein>
    <submittedName>
        <fullName evidence="1">Uncharacterized protein</fullName>
    </submittedName>
</protein>
<sequence length="92" mass="10475">MHQVDAVGNLPGVRRKLVEGIGSLLGWCKGVRQKKIETRWKIVEGSRKAYREFVEGIGKLAKNTKGDCQEEDWRTCRKITGGCRIMRKFGLI</sequence>
<organism evidence="1">
    <name type="scientific">Ensete ventricosum</name>
    <name type="common">Abyssinian banana</name>
    <name type="synonym">Musa ensete</name>
    <dbReference type="NCBI Taxonomy" id="4639"/>
    <lineage>
        <taxon>Eukaryota</taxon>
        <taxon>Viridiplantae</taxon>
        <taxon>Streptophyta</taxon>
        <taxon>Embryophyta</taxon>
        <taxon>Tracheophyta</taxon>
        <taxon>Spermatophyta</taxon>
        <taxon>Magnoliopsida</taxon>
        <taxon>Liliopsida</taxon>
        <taxon>Zingiberales</taxon>
        <taxon>Musaceae</taxon>
        <taxon>Ensete</taxon>
    </lineage>
</organism>
<accession>A0A445MGT6</accession>
<dbReference type="EMBL" id="KV875912">
    <property type="protein sequence ID" value="RZR73418.1"/>
    <property type="molecule type" value="Genomic_DNA"/>
</dbReference>
<dbReference type="Proteomes" id="UP000290560">
    <property type="component" value="Unassembled WGS sequence"/>
</dbReference>
<reference evidence="1" key="1">
    <citation type="journal article" date="2018" name="Data Brief">
        <title>Genome sequence data from 17 accessions of Ensete ventricosum, a staple food crop for millions in Ethiopia.</title>
        <authorList>
            <person name="Yemataw Z."/>
            <person name="Muzemil S."/>
            <person name="Ambachew D."/>
            <person name="Tripathi L."/>
            <person name="Tesfaye K."/>
            <person name="Chala A."/>
            <person name="Farbos A."/>
            <person name="O'Neill P."/>
            <person name="Moore K."/>
            <person name="Grant M."/>
            <person name="Studholme D.J."/>
        </authorList>
    </citation>
    <scope>NUCLEOTIDE SEQUENCE [LARGE SCALE GENOMIC DNA]</scope>
    <source>
        <tissue evidence="1">Leaf</tissue>
    </source>
</reference>
<proteinExistence type="predicted"/>
<gene>
    <name evidence="1" type="ORF">BHM03_00023853</name>
</gene>